<keyword evidence="5" id="KW-1185">Reference proteome</keyword>
<dbReference type="InterPro" id="IPR036291">
    <property type="entry name" value="NAD(P)-bd_dom_sf"/>
</dbReference>
<evidence type="ECO:0000256" key="1">
    <source>
        <dbReference type="ARBA" id="ARBA00006484"/>
    </source>
</evidence>
<dbReference type="InterPro" id="IPR002347">
    <property type="entry name" value="SDR_fam"/>
</dbReference>
<evidence type="ECO:0000256" key="2">
    <source>
        <dbReference type="ARBA" id="ARBA00022857"/>
    </source>
</evidence>
<dbReference type="SUPFAM" id="SSF51735">
    <property type="entry name" value="NAD(P)-binding Rossmann-fold domains"/>
    <property type="match status" value="1"/>
</dbReference>
<dbReference type="PANTHER" id="PTHR43639:SF1">
    <property type="entry name" value="SHORT-CHAIN DEHYDROGENASE_REDUCTASE FAMILY PROTEIN"/>
    <property type="match status" value="1"/>
</dbReference>
<keyword evidence="2" id="KW-0521">NADP</keyword>
<dbReference type="PANTHER" id="PTHR43639">
    <property type="entry name" value="OXIDOREDUCTASE, SHORT-CHAIN DEHYDROGENASE/REDUCTASE FAMILY (AFU_ORTHOLOGUE AFUA_5G02870)"/>
    <property type="match status" value="1"/>
</dbReference>
<dbReference type="Pfam" id="PF00106">
    <property type="entry name" value="adh_short"/>
    <property type="match status" value="1"/>
</dbReference>
<evidence type="ECO:0000313" key="5">
    <source>
        <dbReference type="Proteomes" id="UP000574317"/>
    </source>
</evidence>
<protein>
    <submittedName>
        <fullName evidence="4">Short-chain dehydrogenase reductase SDR</fullName>
    </submittedName>
</protein>
<dbReference type="Gene3D" id="3.40.50.720">
    <property type="entry name" value="NAD(P)-binding Rossmann-like Domain"/>
    <property type="match status" value="1"/>
</dbReference>
<keyword evidence="3" id="KW-0560">Oxidoreductase</keyword>
<accession>A0A8H5NAC2</accession>
<evidence type="ECO:0000313" key="4">
    <source>
        <dbReference type="EMBL" id="KAF5557605.1"/>
    </source>
</evidence>
<dbReference type="AlphaFoldDB" id="A0A8H5NAC2"/>
<proteinExistence type="inferred from homology"/>
<gene>
    <name evidence="4" type="ORF">FNAPI_5377</name>
</gene>
<organism evidence="4 5">
    <name type="scientific">Fusarium napiforme</name>
    <dbReference type="NCBI Taxonomy" id="42672"/>
    <lineage>
        <taxon>Eukaryota</taxon>
        <taxon>Fungi</taxon>
        <taxon>Dikarya</taxon>
        <taxon>Ascomycota</taxon>
        <taxon>Pezizomycotina</taxon>
        <taxon>Sordariomycetes</taxon>
        <taxon>Hypocreomycetidae</taxon>
        <taxon>Hypocreales</taxon>
        <taxon>Nectriaceae</taxon>
        <taxon>Fusarium</taxon>
        <taxon>Fusarium fujikuroi species complex</taxon>
    </lineage>
</organism>
<dbReference type="GO" id="GO:0016491">
    <property type="term" value="F:oxidoreductase activity"/>
    <property type="evidence" value="ECO:0007669"/>
    <property type="project" value="UniProtKB-KW"/>
</dbReference>
<dbReference type="Proteomes" id="UP000574317">
    <property type="component" value="Unassembled WGS sequence"/>
</dbReference>
<comment type="similarity">
    <text evidence="1">Belongs to the short-chain dehydrogenases/reductases (SDR) family.</text>
</comment>
<comment type="caution">
    <text evidence="4">The sequence shown here is derived from an EMBL/GenBank/DDBJ whole genome shotgun (WGS) entry which is preliminary data.</text>
</comment>
<evidence type="ECO:0000256" key="3">
    <source>
        <dbReference type="ARBA" id="ARBA00023002"/>
    </source>
</evidence>
<name>A0A8H5NAC2_9HYPO</name>
<sequence>MICKTQYEAPKCGRPSSWVVNYASDGSIERAEKVAREIEANGTKAIVVQADVSKTAKIPKLIDTALKISSTGKIEILIHNAAQGNEASLVDTTEEFYTRHFDANVKGPIFLTKAAEPHLLKGSSPQGRQN</sequence>
<dbReference type="EMBL" id="JAAOAO010000195">
    <property type="protein sequence ID" value="KAF5557605.1"/>
    <property type="molecule type" value="Genomic_DNA"/>
</dbReference>
<reference evidence="4 5" key="1">
    <citation type="submission" date="2020-05" db="EMBL/GenBank/DDBJ databases">
        <title>Identification and distribution of gene clusters putatively required for synthesis of sphingolipid metabolism inhibitors in phylogenetically diverse species of the filamentous fungus Fusarium.</title>
        <authorList>
            <person name="Kim H.-S."/>
            <person name="Busman M."/>
            <person name="Brown D.W."/>
            <person name="Divon H."/>
            <person name="Uhlig S."/>
            <person name="Proctor R.H."/>
        </authorList>
    </citation>
    <scope>NUCLEOTIDE SEQUENCE [LARGE SCALE GENOMIC DNA]</scope>
    <source>
        <strain evidence="4 5">NRRL 25196</strain>
    </source>
</reference>